<dbReference type="RefSeq" id="WP_105016519.1">
    <property type="nucleotide sequence ID" value="NZ_MSCN01000001.1"/>
</dbReference>
<name>A0A2S7WRH8_9FLAO</name>
<organism evidence="2 3">
    <name type="scientific">Polaribacter porphyrae</name>
    <dbReference type="NCBI Taxonomy" id="1137780"/>
    <lineage>
        <taxon>Bacteria</taxon>
        <taxon>Pseudomonadati</taxon>
        <taxon>Bacteroidota</taxon>
        <taxon>Flavobacteriia</taxon>
        <taxon>Flavobacteriales</taxon>
        <taxon>Flavobacteriaceae</taxon>
    </lineage>
</organism>
<evidence type="ECO:0000313" key="3">
    <source>
        <dbReference type="Proteomes" id="UP000238882"/>
    </source>
</evidence>
<accession>A0A2S7WRH8</accession>
<dbReference type="EMBL" id="MSCN01000001">
    <property type="protein sequence ID" value="PQJ79921.1"/>
    <property type="molecule type" value="Genomic_DNA"/>
</dbReference>
<protein>
    <submittedName>
        <fullName evidence="2">Uncharacterized protein</fullName>
    </submittedName>
</protein>
<feature type="transmembrane region" description="Helical" evidence="1">
    <location>
        <begin position="6"/>
        <end position="26"/>
    </location>
</feature>
<keyword evidence="3" id="KW-1185">Reference proteome</keyword>
<evidence type="ECO:0000313" key="2">
    <source>
        <dbReference type="EMBL" id="PQJ79921.1"/>
    </source>
</evidence>
<keyword evidence="1" id="KW-0472">Membrane</keyword>
<gene>
    <name evidence="2" type="ORF">BTO18_12390</name>
</gene>
<keyword evidence="1" id="KW-1133">Transmembrane helix</keyword>
<dbReference type="AlphaFoldDB" id="A0A2S7WRH8"/>
<comment type="caution">
    <text evidence="2">The sequence shown here is derived from an EMBL/GenBank/DDBJ whole genome shotgun (WGS) entry which is preliminary data.</text>
</comment>
<evidence type="ECO:0000256" key="1">
    <source>
        <dbReference type="SAM" id="Phobius"/>
    </source>
</evidence>
<keyword evidence="1" id="KW-0812">Transmembrane</keyword>
<reference evidence="2 3" key="1">
    <citation type="submission" date="2016-12" db="EMBL/GenBank/DDBJ databases">
        <title>Trade-off between light-utilization and light-protection in marine flavobacteria.</title>
        <authorList>
            <person name="Kumagai Y."/>
            <person name="Yoshizawa S."/>
            <person name="Kogure K."/>
            <person name="Iwasaki W."/>
        </authorList>
    </citation>
    <scope>NUCLEOTIDE SEQUENCE [LARGE SCALE GENOMIC DNA]</scope>
    <source>
        <strain evidence="2 3">NBRC 108759</strain>
    </source>
</reference>
<proteinExistence type="predicted"/>
<dbReference type="Proteomes" id="UP000238882">
    <property type="component" value="Unassembled WGS sequence"/>
</dbReference>
<dbReference type="OrthoDB" id="1203274at2"/>
<sequence>MRVKIAIFFSLLFVNLIIAPAIVSLVDKNQEISILFDASEEEEKKGEESAKDLEIKLQSSDVASSVIKQEMFRKKNVRFQSKKYNSTYSKINTPPPELKL</sequence>